<dbReference type="InterPro" id="IPR006311">
    <property type="entry name" value="TAT_signal"/>
</dbReference>
<reference evidence="2" key="1">
    <citation type="submission" date="2020-09" db="EMBL/GenBank/DDBJ databases">
        <title>A novel bacterium of genus Paenibacillus, isolated from South China Sea.</title>
        <authorList>
            <person name="Huang H."/>
            <person name="Mo K."/>
            <person name="Hu Y."/>
        </authorList>
    </citation>
    <scope>NUCLEOTIDE SEQUENCE</scope>
    <source>
        <strain evidence="2">IB182363</strain>
    </source>
</reference>
<dbReference type="Proteomes" id="UP000639396">
    <property type="component" value="Unassembled WGS sequence"/>
</dbReference>
<name>A0A927C795_9BACL</name>
<accession>A0A927C795</accession>
<dbReference type="RefSeq" id="WP_190925483.1">
    <property type="nucleotide sequence ID" value="NZ_JACXJA010000006.1"/>
</dbReference>
<dbReference type="PROSITE" id="PS51318">
    <property type="entry name" value="TAT"/>
    <property type="match status" value="1"/>
</dbReference>
<feature type="region of interest" description="Disordered" evidence="1">
    <location>
        <begin position="91"/>
        <end position="113"/>
    </location>
</feature>
<evidence type="ECO:0000313" key="3">
    <source>
        <dbReference type="Proteomes" id="UP000639396"/>
    </source>
</evidence>
<organism evidence="2 3">
    <name type="scientific">Paenibacillus oceani</name>
    <dbReference type="NCBI Taxonomy" id="2772510"/>
    <lineage>
        <taxon>Bacteria</taxon>
        <taxon>Bacillati</taxon>
        <taxon>Bacillota</taxon>
        <taxon>Bacilli</taxon>
        <taxon>Bacillales</taxon>
        <taxon>Paenibacillaceae</taxon>
        <taxon>Paenibacillus</taxon>
    </lineage>
</organism>
<dbReference type="AlphaFoldDB" id="A0A927C795"/>
<protein>
    <submittedName>
        <fullName evidence="2">Uncharacterized protein</fullName>
    </submittedName>
</protein>
<proteinExistence type="predicted"/>
<dbReference type="EMBL" id="JACXJA010000006">
    <property type="protein sequence ID" value="MBD2861443.1"/>
    <property type="molecule type" value="Genomic_DNA"/>
</dbReference>
<feature type="region of interest" description="Disordered" evidence="1">
    <location>
        <begin position="1"/>
        <end position="28"/>
    </location>
</feature>
<feature type="compositionally biased region" description="Polar residues" evidence="1">
    <location>
        <begin position="99"/>
        <end position="113"/>
    </location>
</feature>
<comment type="caution">
    <text evidence="2">The sequence shown here is derived from an EMBL/GenBank/DDBJ whole genome shotgun (WGS) entry which is preliminary data.</text>
</comment>
<sequence>MNDEESKPFLHAGERKGEREAGTENKVSRREMLTAIGAGGMALMAGGLWNGSLASAANGHSVRNAVYGGGSCPDGIGSDCVTTSMTAINRSGRRGISCGSKSASKISAPQETG</sequence>
<keyword evidence="3" id="KW-1185">Reference proteome</keyword>
<evidence type="ECO:0000256" key="1">
    <source>
        <dbReference type="SAM" id="MobiDB-lite"/>
    </source>
</evidence>
<evidence type="ECO:0000313" key="2">
    <source>
        <dbReference type="EMBL" id="MBD2861443.1"/>
    </source>
</evidence>
<gene>
    <name evidence="2" type="ORF">IDH45_05500</name>
</gene>